<comment type="cofactor">
    <cofactor evidence="1 6">
        <name>FAD</name>
        <dbReference type="ChEBI" id="CHEBI:57692"/>
    </cofactor>
</comment>
<dbReference type="PANTHER" id="PTHR11552">
    <property type="entry name" value="GLUCOSE-METHANOL-CHOLINE GMC OXIDOREDUCTASE"/>
    <property type="match status" value="1"/>
</dbReference>
<dbReference type="Pfam" id="PF00732">
    <property type="entry name" value="GMC_oxred_N"/>
    <property type="match status" value="1"/>
</dbReference>
<gene>
    <name evidence="10" type="ORF">FXF69_40725</name>
</gene>
<dbReference type="EMBL" id="VSFG01000015">
    <property type="protein sequence ID" value="TYB38806.1"/>
    <property type="molecule type" value="Genomic_DNA"/>
</dbReference>
<evidence type="ECO:0000313" key="10">
    <source>
        <dbReference type="EMBL" id="TYB38806.1"/>
    </source>
</evidence>
<dbReference type="PROSITE" id="PS00624">
    <property type="entry name" value="GMC_OXRED_2"/>
    <property type="match status" value="1"/>
</dbReference>
<dbReference type="InterPro" id="IPR000172">
    <property type="entry name" value="GMC_OxRdtase_N"/>
</dbReference>
<dbReference type="Gene3D" id="3.30.560.10">
    <property type="entry name" value="Glucose Oxidase, domain 3"/>
    <property type="match status" value="1"/>
</dbReference>
<evidence type="ECO:0000256" key="3">
    <source>
        <dbReference type="ARBA" id="ARBA00022630"/>
    </source>
</evidence>
<evidence type="ECO:0000256" key="5">
    <source>
        <dbReference type="PIRSR" id="PIRSR000137-1"/>
    </source>
</evidence>
<dbReference type="STRING" id="1220554.GCA_001552135_05564"/>
<evidence type="ECO:0000256" key="6">
    <source>
        <dbReference type="PIRSR" id="PIRSR000137-2"/>
    </source>
</evidence>
<keyword evidence="11" id="KW-1185">Reference proteome</keyword>
<evidence type="ECO:0000256" key="4">
    <source>
        <dbReference type="ARBA" id="ARBA00022827"/>
    </source>
</evidence>
<evidence type="ECO:0000256" key="2">
    <source>
        <dbReference type="ARBA" id="ARBA00010790"/>
    </source>
</evidence>
<keyword evidence="3 7" id="KW-0285">Flavoprotein</keyword>
<comment type="similarity">
    <text evidence="2 7">Belongs to the GMC oxidoreductase family.</text>
</comment>
<keyword evidence="4 6" id="KW-0274">FAD</keyword>
<dbReference type="PROSITE" id="PS00623">
    <property type="entry name" value="GMC_OXRED_1"/>
    <property type="match status" value="1"/>
</dbReference>
<dbReference type="InterPro" id="IPR012132">
    <property type="entry name" value="GMC_OxRdtase"/>
</dbReference>
<organism evidence="10 11">
    <name type="scientific">Actinomadura chibensis</name>
    <dbReference type="NCBI Taxonomy" id="392828"/>
    <lineage>
        <taxon>Bacteria</taxon>
        <taxon>Bacillati</taxon>
        <taxon>Actinomycetota</taxon>
        <taxon>Actinomycetes</taxon>
        <taxon>Streptosporangiales</taxon>
        <taxon>Thermomonosporaceae</taxon>
        <taxon>Actinomadura</taxon>
    </lineage>
</organism>
<dbReference type="GO" id="GO:0050660">
    <property type="term" value="F:flavin adenine dinucleotide binding"/>
    <property type="evidence" value="ECO:0007669"/>
    <property type="project" value="InterPro"/>
</dbReference>
<evidence type="ECO:0000256" key="7">
    <source>
        <dbReference type="RuleBase" id="RU003968"/>
    </source>
</evidence>
<dbReference type="PANTHER" id="PTHR11552:SF147">
    <property type="entry name" value="CHOLINE DEHYDROGENASE, MITOCHONDRIAL"/>
    <property type="match status" value="1"/>
</dbReference>
<proteinExistence type="inferred from homology"/>
<dbReference type="Gene3D" id="3.50.50.60">
    <property type="entry name" value="FAD/NAD(P)-binding domain"/>
    <property type="match status" value="1"/>
</dbReference>
<reference evidence="10 11" key="1">
    <citation type="submission" date="2019-08" db="EMBL/GenBank/DDBJ databases">
        <title>Actinomadura sp. nov. CYP1-5 isolated from mountain soil.</title>
        <authorList>
            <person name="Songsumanus A."/>
            <person name="Kuncharoen N."/>
            <person name="Kudo T."/>
            <person name="Yuki M."/>
            <person name="Igarashi Y."/>
            <person name="Tanasupawat S."/>
        </authorList>
    </citation>
    <scope>NUCLEOTIDE SEQUENCE [LARGE SCALE GENOMIC DNA]</scope>
    <source>
        <strain evidence="10 11">JCM 14158</strain>
    </source>
</reference>
<sequence length="526" mass="55730">MEHDYVIVGAGSAGCALAARLSEDASVTVALLEAGGPDDKSEIHVPAAFPRLFKTEYDWDFTTVRQAELDGRGLYWPRGKMLGGSSSMNAMMWVRGHAADYDGWDVPGWTYDDVEPYFRRAEGRVGSNDGGVYGTSGPVTISEQRSPNEATRAFLAACAASGLARLPELNGPSNEGYALTPVSQRRGRRCSAADAYLRPARRRPNLTVVTGAQVARVLIEDGRATGVEYGGERVTARREVVLSAGAIGSPHLLMLSGVGDPDNLREVGVEPVVERPAVGRHLQDHLAVGVVRRCPRAVTLAGAESLPNVARYLLLRRGPFTSNVGEAVVFTKSDPALQAPDLELVFAPAPFVGHGLTPPTEHGVTVGVVLLQPESSGRVALASAAPAAAPTIDPAYLTSDRDLRVLMRGVRRAEELLAAEPLKPYIGPPMDPYTGADGDASLAGYIRRTSETLYHPTGTCRMGTDGDAVVDPDLRVRGVAGLRVADASVLPRITRGHTNAPAIMIGEKAADLIKQAKARAGAEAGR</sequence>
<feature type="active site" description="Proton donor" evidence="5">
    <location>
        <position position="455"/>
    </location>
</feature>
<feature type="domain" description="Glucose-methanol-choline oxidoreductase N-terminal" evidence="8">
    <location>
        <begin position="79"/>
        <end position="102"/>
    </location>
</feature>
<dbReference type="InterPro" id="IPR007867">
    <property type="entry name" value="GMC_OxRtase_C"/>
</dbReference>
<feature type="binding site" evidence="6">
    <location>
        <position position="214"/>
    </location>
    <ligand>
        <name>FAD</name>
        <dbReference type="ChEBI" id="CHEBI:57692"/>
    </ligand>
</feature>
<evidence type="ECO:0000259" key="8">
    <source>
        <dbReference type="PROSITE" id="PS00623"/>
    </source>
</evidence>
<accession>A0A5D0N3A9</accession>
<feature type="domain" description="Glucose-methanol-choline oxidoreductase N-terminal" evidence="9">
    <location>
        <begin position="245"/>
        <end position="259"/>
    </location>
</feature>
<dbReference type="Pfam" id="PF05199">
    <property type="entry name" value="GMC_oxred_C"/>
    <property type="match status" value="1"/>
</dbReference>
<dbReference type="PIRSF" id="PIRSF000137">
    <property type="entry name" value="Alcohol_oxidase"/>
    <property type="match status" value="1"/>
</dbReference>
<evidence type="ECO:0000313" key="11">
    <source>
        <dbReference type="Proteomes" id="UP000323380"/>
    </source>
</evidence>
<dbReference type="SUPFAM" id="SSF54373">
    <property type="entry name" value="FAD-linked reductases, C-terminal domain"/>
    <property type="match status" value="1"/>
</dbReference>
<dbReference type="RefSeq" id="WP_067897639.1">
    <property type="nucleotide sequence ID" value="NZ_VSFG01000015.1"/>
</dbReference>
<dbReference type="GO" id="GO:0016614">
    <property type="term" value="F:oxidoreductase activity, acting on CH-OH group of donors"/>
    <property type="evidence" value="ECO:0007669"/>
    <property type="project" value="InterPro"/>
</dbReference>
<dbReference type="AlphaFoldDB" id="A0A5D0N3A9"/>
<protein>
    <submittedName>
        <fullName evidence="10">Choline dehydrogenase</fullName>
    </submittedName>
</protein>
<evidence type="ECO:0000259" key="9">
    <source>
        <dbReference type="PROSITE" id="PS00624"/>
    </source>
</evidence>
<dbReference type="Proteomes" id="UP000323380">
    <property type="component" value="Unassembled WGS sequence"/>
</dbReference>
<feature type="active site" description="Proton acceptor" evidence="5">
    <location>
        <position position="497"/>
    </location>
</feature>
<dbReference type="InterPro" id="IPR036188">
    <property type="entry name" value="FAD/NAD-bd_sf"/>
</dbReference>
<evidence type="ECO:0000256" key="1">
    <source>
        <dbReference type="ARBA" id="ARBA00001974"/>
    </source>
</evidence>
<name>A0A5D0N3A9_9ACTN</name>
<dbReference type="SUPFAM" id="SSF51905">
    <property type="entry name" value="FAD/NAD(P)-binding domain"/>
    <property type="match status" value="1"/>
</dbReference>
<comment type="caution">
    <text evidence="10">The sequence shown here is derived from an EMBL/GenBank/DDBJ whole genome shotgun (WGS) entry which is preliminary data.</text>
</comment>